<dbReference type="Pfam" id="PF02687">
    <property type="entry name" value="FtsX"/>
    <property type="match status" value="2"/>
</dbReference>
<evidence type="ECO:0000256" key="2">
    <source>
        <dbReference type="ARBA" id="ARBA00022475"/>
    </source>
</evidence>
<dbReference type="PANTHER" id="PTHR30572:SF18">
    <property type="entry name" value="ABC-TYPE MACROLIDE FAMILY EXPORT SYSTEM PERMEASE COMPONENT 2"/>
    <property type="match status" value="1"/>
</dbReference>
<keyword evidence="2" id="KW-1003">Cell membrane</keyword>
<keyword evidence="5 6" id="KW-0472">Membrane</keyword>
<evidence type="ECO:0000256" key="4">
    <source>
        <dbReference type="ARBA" id="ARBA00022989"/>
    </source>
</evidence>
<dbReference type="InterPro" id="IPR025857">
    <property type="entry name" value="MacB_PCD"/>
</dbReference>
<evidence type="ECO:0000256" key="3">
    <source>
        <dbReference type="ARBA" id="ARBA00022692"/>
    </source>
</evidence>
<proteinExistence type="predicted"/>
<name>A0A8J6M3U1_9ALTE</name>
<comment type="subcellular location">
    <subcellularLocation>
        <location evidence="1">Cell membrane</location>
        <topology evidence="1">Multi-pass membrane protein</topology>
    </subcellularLocation>
</comment>
<feature type="domain" description="MacB-like periplasmic core" evidence="8">
    <location>
        <begin position="456"/>
        <end position="643"/>
    </location>
</feature>
<evidence type="ECO:0000256" key="5">
    <source>
        <dbReference type="ARBA" id="ARBA00023136"/>
    </source>
</evidence>
<evidence type="ECO:0000313" key="10">
    <source>
        <dbReference type="Proteomes" id="UP000601768"/>
    </source>
</evidence>
<evidence type="ECO:0000259" key="7">
    <source>
        <dbReference type="Pfam" id="PF02687"/>
    </source>
</evidence>
<dbReference type="PROSITE" id="PS51257">
    <property type="entry name" value="PROKAR_LIPOPROTEIN"/>
    <property type="match status" value="1"/>
</dbReference>
<gene>
    <name evidence="9" type="ORF">H8B19_07090</name>
</gene>
<dbReference type="Proteomes" id="UP000601768">
    <property type="component" value="Unassembled WGS sequence"/>
</dbReference>
<dbReference type="InterPro" id="IPR003838">
    <property type="entry name" value="ABC3_permease_C"/>
</dbReference>
<feature type="transmembrane region" description="Helical" evidence="6">
    <location>
        <begin position="352"/>
        <end position="379"/>
    </location>
</feature>
<keyword evidence="3 6" id="KW-0812">Transmembrane</keyword>
<dbReference type="EMBL" id="JACNEP010000004">
    <property type="protein sequence ID" value="MBC3765636.1"/>
    <property type="molecule type" value="Genomic_DNA"/>
</dbReference>
<feature type="transmembrane region" description="Helical" evidence="6">
    <location>
        <begin position="716"/>
        <end position="740"/>
    </location>
</feature>
<evidence type="ECO:0000313" key="9">
    <source>
        <dbReference type="EMBL" id="MBC3765636.1"/>
    </source>
</evidence>
<feature type="domain" description="ABC3 transporter permease C-terminal" evidence="7">
    <location>
        <begin position="311"/>
        <end position="426"/>
    </location>
</feature>
<dbReference type="Pfam" id="PF12704">
    <property type="entry name" value="MacB_PCD"/>
    <property type="match status" value="2"/>
</dbReference>
<feature type="transmembrane region" description="Helical" evidence="6">
    <location>
        <begin position="772"/>
        <end position="790"/>
    </location>
</feature>
<sequence>MFKHYLITAWRNLIKNGLFSGINIFGLAIGLMSCILILLFVRNESGYDQWFEGSEQVVRLHSGFHMPNRPPFDTVRSSGRMMEAIKAFASNEVQSGARVVQQGLSVQKGTDVYPQDVSMVDGSFLDIFPLDFIEGSLETSFKRPMDMLITRDLAIKYFGRTDVVGETLTLCCVASNPVTLPVSGVIQNLPENTHLNTDLLVYMQPRIFADSPNILESWGSLNVYTYFKLRQGATVEQLQERVNYWLNNESPFKKMYEDNVGELPSGMQISDHVKLRIMPVSDIHLHAKAHAGSMGDLTPLGDYNMIVTFVVVAALILLIACINFMNLATARASQRAREVAMRKVLGASRRQIALQFLGESVMLVIIALLFALAAVELILPFYSQLLGRELHLNLLGDLSLLATLLGLAIMVGVGAGIYPALFLSGYKPAQVLTSTKGAESSGSGKLRIALVIFQFAISVVLIIATLIVYGQTRYSTNIDVGYRYDNKLILNVFYAQDRLDALKQELEKLPQVKQVVYTSDAPTQDRENNRGYKLLASSDGKAGQPDAQMLNYYSTDYGFFNAYEIEPVAGRVFDPAYGSDKVIRPETLGQDISNASAIINQSAARRFGFNDPQQAIGRTLEVSLYENQIHHLTIIGVVPDVHFRSIKFSIRPSIYLLREDRFNNANIVFSGHDIPTLMQQVEQIWKKVVPMQPIYLDFLSEMMAAQYAEQATTAKLFGAFSLLAIVVACLGLYGLAAFTAERRTREIGIRKVMGAEVSDIVRLLVWQFSKPVMLAILLGWPVGILLMRHWLQDFPYRLDNWWFIPVCVLAGLLSLLVAWFTVGGNATRVARRNPVHSLRHE</sequence>
<feature type="domain" description="ABC3 transporter permease C-terminal" evidence="7">
    <location>
        <begin position="719"/>
        <end position="821"/>
    </location>
</feature>
<feature type="domain" description="MacB-like periplasmic core" evidence="8">
    <location>
        <begin position="20"/>
        <end position="242"/>
    </location>
</feature>
<comment type="caution">
    <text evidence="9">The sequence shown here is derived from an EMBL/GenBank/DDBJ whole genome shotgun (WGS) entry which is preliminary data.</text>
</comment>
<dbReference type="GO" id="GO:0005886">
    <property type="term" value="C:plasma membrane"/>
    <property type="evidence" value="ECO:0007669"/>
    <property type="project" value="UniProtKB-SubCell"/>
</dbReference>
<reference evidence="9" key="1">
    <citation type="journal article" date="2018" name="Int. J. Syst. Evol. Microbiol.">
        <title>Neptunicella marina gen. nov., sp. nov., isolated from surface seawater.</title>
        <authorList>
            <person name="Liu X."/>
            <person name="Lai Q."/>
            <person name="Du Y."/>
            <person name="Zhang X."/>
            <person name="Liu Z."/>
            <person name="Sun F."/>
            <person name="Shao Z."/>
        </authorList>
    </citation>
    <scope>NUCLEOTIDE SEQUENCE</scope>
    <source>
        <strain evidence="9">S27-2</strain>
    </source>
</reference>
<protein>
    <submittedName>
        <fullName evidence="9">ABC transporter permease</fullName>
    </submittedName>
</protein>
<dbReference type="PANTHER" id="PTHR30572">
    <property type="entry name" value="MEMBRANE COMPONENT OF TRANSPORTER-RELATED"/>
    <property type="match status" value="1"/>
</dbReference>
<feature type="transmembrane region" description="Helical" evidence="6">
    <location>
        <begin position="446"/>
        <end position="469"/>
    </location>
</feature>
<keyword evidence="10" id="KW-1185">Reference proteome</keyword>
<organism evidence="9 10">
    <name type="scientific">Neptunicella marina</name>
    <dbReference type="NCBI Taxonomy" id="2125989"/>
    <lineage>
        <taxon>Bacteria</taxon>
        <taxon>Pseudomonadati</taxon>
        <taxon>Pseudomonadota</taxon>
        <taxon>Gammaproteobacteria</taxon>
        <taxon>Alteromonadales</taxon>
        <taxon>Alteromonadaceae</taxon>
        <taxon>Neptunicella</taxon>
    </lineage>
</organism>
<keyword evidence="4 6" id="KW-1133">Transmembrane helix</keyword>
<reference evidence="9" key="2">
    <citation type="submission" date="2020-08" db="EMBL/GenBank/DDBJ databases">
        <authorList>
            <person name="Lai Q."/>
        </authorList>
    </citation>
    <scope>NUCLEOTIDE SEQUENCE</scope>
    <source>
        <strain evidence="9">S27-2</strain>
    </source>
</reference>
<dbReference type="InterPro" id="IPR050250">
    <property type="entry name" value="Macrolide_Exporter_MacB"/>
</dbReference>
<feature type="transmembrane region" description="Helical" evidence="6">
    <location>
        <begin position="21"/>
        <end position="41"/>
    </location>
</feature>
<evidence type="ECO:0000256" key="1">
    <source>
        <dbReference type="ARBA" id="ARBA00004651"/>
    </source>
</evidence>
<feature type="transmembrane region" description="Helical" evidence="6">
    <location>
        <begin position="399"/>
        <end position="425"/>
    </location>
</feature>
<dbReference type="AlphaFoldDB" id="A0A8J6M3U1"/>
<accession>A0A8J6M3U1</accession>
<dbReference type="GO" id="GO:0022857">
    <property type="term" value="F:transmembrane transporter activity"/>
    <property type="evidence" value="ECO:0007669"/>
    <property type="project" value="TreeGrafter"/>
</dbReference>
<feature type="transmembrane region" description="Helical" evidence="6">
    <location>
        <begin position="802"/>
        <end position="822"/>
    </location>
</feature>
<evidence type="ECO:0000259" key="8">
    <source>
        <dbReference type="Pfam" id="PF12704"/>
    </source>
</evidence>
<evidence type="ECO:0000256" key="6">
    <source>
        <dbReference type="SAM" id="Phobius"/>
    </source>
</evidence>
<feature type="transmembrane region" description="Helical" evidence="6">
    <location>
        <begin position="303"/>
        <end position="325"/>
    </location>
</feature>